<accession>A0A5N6K8Q3</accession>
<protein>
    <submittedName>
        <fullName evidence="1">Uncharacterized protein</fullName>
    </submittedName>
</protein>
<dbReference type="EMBL" id="VIGI01000006">
    <property type="protein sequence ID" value="KAB8299147.1"/>
    <property type="molecule type" value="Genomic_DNA"/>
</dbReference>
<reference evidence="1 2" key="1">
    <citation type="submission" date="2019-06" db="EMBL/GenBank/DDBJ databases">
        <title>Genome Sequence of the Brown Rot Fungal Pathogen Monilinia laxa.</title>
        <authorList>
            <person name="De Miccolis Angelini R.M."/>
            <person name="Landi L."/>
            <person name="Abate D."/>
            <person name="Pollastro S."/>
            <person name="Romanazzi G."/>
            <person name="Faretra F."/>
        </authorList>
    </citation>
    <scope>NUCLEOTIDE SEQUENCE [LARGE SCALE GENOMIC DNA]</scope>
    <source>
        <strain evidence="1 2">Mlax316</strain>
    </source>
</reference>
<sequence length="77" mass="8949">MLLSQSKIPLETAALRILRNYLRPRDCMIDQYFVFSIPPIQGNFFNKLSHHPILTNIRFLSSARSFNISRSAHHNGH</sequence>
<dbReference type="AlphaFoldDB" id="A0A5N6K8Q3"/>
<gene>
    <name evidence="1" type="ORF">EYC80_001251</name>
</gene>
<proteinExistence type="predicted"/>
<comment type="caution">
    <text evidence="1">The sequence shown here is derived from an EMBL/GenBank/DDBJ whole genome shotgun (WGS) entry which is preliminary data.</text>
</comment>
<name>A0A5N6K8Q3_MONLA</name>
<evidence type="ECO:0000313" key="2">
    <source>
        <dbReference type="Proteomes" id="UP000326757"/>
    </source>
</evidence>
<dbReference type="Proteomes" id="UP000326757">
    <property type="component" value="Unassembled WGS sequence"/>
</dbReference>
<evidence type="ECO:0000313" key="1">
    <source>
        <dbReference type="EMBL" id="KAB8299147.1"/>
    </source>
</evidence>
<keyword evidence="2" id="KW-1185">Reference proteome</keyword>
<organism evidence="1 2">
    <name type="scientific">Monilinia laxa</name>
    <name type="common">Brown rot fungus</name>
    <name type="synonym">Sclerotinia laxa</name>
    <dbReference type="NCBI Taxonomy" id="61186"/>
    <lineage>
        <taxon>Eukaryota</taxon>
        <taxon>Fungi</taxon>
        <taxon>Dikarya</taxon>
        <taxon>Ascomycota</taxon>
        <taxon>Pezizomycotina</taxon>
        <taxon>Leotiomycetes</taxon>
        <taxon>Helotiales</taxon>
        <taxon>Sclerotiniaceae</taxon>
        <taxon>Monilinia</taxon>
    </lineage>
</organism>